<dbReference type="RefSeq" id="WP_309727403.1">
    <property type="nucleotide sequence ID" value="NZ_JAVDQA010000002.1"/>
</dbReference>
<proteinExistence type="predicted"/>
<name>A0ABU1K4H9_9FLAO</name>
<keyword evidence="1" id="KW-1133">Transmembrane helix</keyword>
<organism evidence="2 3">
    <name type="scientific">Mesonia maritima</name>
    <dbReference type="NCBI Taxonomy" id="1793873"/>
    <lineage>
        <taxon>Bacteria</taxon>
        <taxon>Pseudomonadati</taxon>
        <taxon>Bacteroidota</taxon>
        <taxon>Flavobacteriia</taxon>
        <taxon>Flavobacteriales</taxon>
        <taxon>Flavobacteriaceae</taxon>
        <taxon>Mesonia</taxon>
    </lineage>
</organism>
<feature type="transmembrane region" description="Helical" evidence="1">
    <location>
        <begin position="39"/>
        <end position="57"/>
    </location>
</feature>
<evidence type="ECO:0000256" key="1">
    <source>
        <dbReference type="SAM" id="Phobius"/>
    </source>
</evidence>
<evidence type="ECO:0008006" key="4">
    <source>
        <dbReference type="Google" id="ProtNLM"/>
    </source>
</evidence>
<evidence type="ECO:0000313" key="3">
    <source>
        <dbReference type="Proteomes" id="UP001257659"/>
    </source>
</evidence>
<gene>
    <name evidence="2" type="ORF">GGR31_001129</name>
</gene>
<protein>
    <recommendedName>
        <fullName evidence="4">DUF4199 domain-containing protein</fullName>
    </recommendedName>
</protein>
<dbReference type="EMBL" id="JAVDQA010000002">
    <property type="protein sequence ID" value="MDR6300498.1"/>
    <property type="molecule type" value="Genomic_DNA"/>
</dbReference>
<keyword evidence="3" id="KW-1185">Reference proteome</keyword>
<comment type="caution">
    <text evidence="2">The sequence shown here is derived from an EMBL/GenBank/DDBJ whole genome shotgun (WGS) entry which is preliminary data.</text>
</comment>
<keyword evidence="1" id="KW-0472">Membrane</keyword>
<dbReference type="Pfam" id="PF13858">
    <property type="entry name" value="DUF4199"/>
    <property type="match status" value="1"/>
</dbReference>
<dbReference type="InterPro" id="IPR025250">
    <property type="entry name" value="DUF4199"/>
</dbReference>
<evidence type="ECO:0000313" key="2">
    <source>
        <dbReference type="EMBL" id="MDR6300498.1"/>
    </source>
</evidence>
<accession>A0ABU1K4H9</accession>
<feature type="transmembrane region" description="Helical" evidence="1">
    <location>
        <begin position="7"/>
        <end position="24"/>
    </location>
</feature>
<keyword evidence="1" id="KW-0812">Transmembrane</keyword>
<sequence>MKNFRIEFKWAIIFSVFTLIWMVGEKSIGLHDELIAKQAVYTNLIAIPYIIIFFLAIKDKRDNYYNGIMSWKQGVISGGVLSVIIAVLAPIVQYVVSTLISPEFFQHAIDHAVESGRMKRDGAASLYNLNFFLIQAIFGSLAMGVVTSAIVAAFLKKSPKND</sequence>
<reference evidence="2 3" key="1">
    <citation type="submission" date="2023-07" db="EMBL/GenBank/DDBJ databases">
        <title>Genomic Encyclopedia of Type Strains, Phase IV (KMG-IV): sequencing the most valuable type-strain genomes for metagenomic binning, comparative biology and taxonomic classification.</title>
        <authorList>
            <person name="Goeker M."/>
        </authorList>
    </citation>
    <scope>NUCLEOTIDE SEQUENCE [LARGE SCALE GENOMIC DNA]</scope>
    <source>
        <strain evidence="2 3">DSM 102814</strain>
    </source>
</reference>
<feature type="transmembrane region" description="Helical" evidence="1">
    <location>
        <begin position="132"/>
        <end position="155"/>
    </location>
</feature>
<feature type="transmembrane region" description="Helical" evidence="1">
    <location>
        <begin position="78"/>
        <end position="96"/>
    </location>
</feature>
<dbReference type="Proteomes" id="UP001257659">
    <property type="component" value="Unassembled WGS sequence"/>
</dbReference>